<sequence length="354" mass="39414">MASSTRRLPRIKAYNLDRCKAAPVPDTSQHTRATGVTTGSCQLAVPARSILDTQCGPQSLTYLRSSAAPTAPPPLSLPLRPKDPGPNPPDIVTVNRRPSLWAWVADHFSSAAQVAEGFRTAFVAWLVLYMALTWSPLGSRGTPGVRGILDGAESELSVHLAPFTQSLQVASGHLVGWVELEGERARVEGLRHRVHSYQGQQRDLMNHYRQLYSTTLQKARSAGDCRPLIYQLRDINSTTSLLTSQHVSINLTLKGVVEDFRMRSNAAYDAKKVWQELIYEAYASIRSTRAAFHTEPYTASQQLVLGIIEQLETQCTSTRPKYFVAWSPEQMLNKRVIDGLLPRLDGNVRRLLER</sequence>
<feature type="region of interest" description="Disordered" evidence="1">
    <location>
        <begin position="64"/>
        <end position="87"/>
    </location>
</feature>
<protein>
    <submittedName>
        <fullName evidence="2">Uncharacterized protein</fullName>
    </submittedName>
</protein>
<evidence type="ECO:0000313" key="3">
    <source>
        <dbReference type="Proteomes" id="UP000078343"/>
    </source>
</evidence>
<gene>
    <name evidence="2" type="ORF">AYL99_05184</name>
</gene>
<reference evidence="2 3" key="1">
    <citation type="submission" date="2016-04" db="EMBL/GenBank/DDBJ databases">
        <title>Draft genome of Fonsecaea erecta CBS 125763.</title>
        <authorList>
            <person name="Weiss V.A."/>
            <person name="Vicente V.A."/>
            <person name="Raittz R.T."/>
            <person name="Moreno L.F."/>
            <person name="De Souza E.M."/>
            <person name="Pedrosa F.O."/>
            <person name="Steffens M.B."/>
            <person name="Faoro H."/>
            <person name="Tadra-Sfeir M.Z."/>
            <person name="Najafzadeh M.J."/>
            <person name="Felipe M.S."/>
            <person name="Teixeira M."/>
            <person name="Sun J."/>
            <person name="Xi L."/>
            <person name="Gomes R."/>
            <person name="De Azevedo C.M."/>
            <person name="Salgado C.G."/>
            <person name="Da Silva M.B."/>
            <person name="Nascimento M.F."/>
            <person name="Queiroz-Telles F."/>
            <person name="Attili D.S."/>
            <person name="Gorbushina A."/>
        </authorList>
    </citation>
    <scope>NUCLEOTIDE SEQUENCE [LARGE SCALE GENOMIC DNA]</scope>
    <source>
        <strain evidence="2 3">CBS 125763</strain>
    </source>
</reference>
<accession>A0A178ZKI9</accession>
<dbReference type="RefSeq" id="XP_018693549.1">
    <property type="nucleotide sequence ID" value="XM_018836696.1"/>
</dbReference>
<organism evidence="2 3">
    <name type="scientific">Fonsecaea erecta</name>
    <dbReference type="NCBI Taxonomy" id="1367422"/>
    <lineage>
        <taxon>Eukaryota</taxon>
        <taxon>Fungi</taxon>
        <taxon>Dikarya</taxon>
        <taxon>Ascomycota</taxon>
        <taxon>Pezizomycotina</taxon>
        <taxon>Eurotiomycetes</taxon>
        <taxon>Chaetothyriomycetidae</taxon>
        <taxon>Chaetothyriales</taxon>
        <taxon>Herpotrichiellaceae</taxon>
        <taxon>Fonsecaea</taxon>
    </lineage>
</organism>
<dbReference type="OrthoDB" id="10535151at2759"/>
<dbReference type="AlphaFoldDB" id="A0A178ZKI9"/>
<dbReference type="Proteomes" id="UP000078343">
    <property type="component" value="Unassembled WGS sequence"/>
</dbReference>
<evidence type="ECO:0000256" key="1">
    <source>
        <dbReference type="SAM" id="MobiDB-lite"/>
    </source>
</evidence>
<evidence type="ECO:0000313" key="2">
    <source>
        <dbReference type="EMBL" id="OAP60182.1"/>
    </source>
</evidence>
<dbReference type="EMBL" id="LVYI01000004">
    <property type="protein sequence ID" value="OAP60182.1"/>
    <property type="molecule type" value="Genomic_DNA"/>
</dbReference>
<name>A0A178ZKI9_9EURO</name>
<dbReference type="GeneID" id="30009352"/>
<proteinExistence type="predicted"/>
<keyword evidence="3" id="KW-1185">Reference proteome</keyword>
<comment type="caution">
    <text evidence="2">The sequence shown here is derived from an EMBL/GenBank/DDBJ whole genome shotgun (WGS) entry which is preliminary data.</text>
</comment>